<dbReference type="InterPro" id="IPR017738">
    <property type="entry name" value="T6SS-assoc_VCA0118"/>
</dbReference>
<gene>
    <name evidence="1" type="ORF">CZ787_03110</name>
</gene>
<evidence type="ECO:0000313" key="2">
    <source>
        <dbReference type="Proteomes" id="UP000196331"/>
    </source>
</evidence>
<proteinExistence type="predicted"/>
<dbReference type="Pfam" id="PF11319">
    <property type="entry name" value="VasI"/>
    <property type="match status" value="1"/>
</dbReference>
<name>A0A1R4HRQ9_9GAMM</name>
<comment type="caution">
    <text evidence="1">The sequence shown here is derived from an EMBL/GenBank/DDBJ whole genome shotgun (WGS) entry which is preliminary data.</text>
</comment>
<sequence length="97" mass="10855">MIFKFAGHHMADLNQYGQVTLRIDDQQARTLRMNESTDHSSLGLWSGGQSIPVIRSMFGKDTLTVRATPYSQSPITTQFPISGLEDAIEPLKEACNW</sequence>
<dbReference type="EMBL" id="FUKM01000012">
    <property type="protein sequence ID" value="SJN10202.1"/>
    <property type="molecule type" value="Genomic_DNA"/>
</dbReference>
<accession>A0A1R4HRQ9</accession>
<organism evidence="1 2">
    <name type="scientific">Halomonas citrativorans</name>
    <dbReference type="NCBI Taxonomy" id="2742612"/>
    <lineage>
        <taxon>Bacteria</taxon>
        <taxon>Pseudomonadati</taxon>
        <taxon>Pseudomonadota</taxon>
        <taxon>Gammaproteobacteria</taxon>
        <taxon>Oceanospirillales</taxon>
        <taxon>Halomonadaceae</taxon>
        <taxon>Halomonas</taxon>
    </lineage>
</organism>
<dbReference type="AlphaFoldDB" id="A0A1R4HRQ9"/>
<dbReference type="Proteomes" id="UP000196331">
    <property type="component" value="Unassembled WGS sequence"/>
</dbReference>
<evidence type="ECO:0000313" key="1">
    <source>
        <dbReference type="EMBL" id="SJN10202.1"/>
    </source>
</evidence>
<protein>
    <submittedName>
        <fullName evidence="1">Uncharacterized protein</fullName>
    </submittedName>
</protein>
<reference evidence="1 2" key="1">
    <citation type="submission" date="2017-02" db="EMBL/GenBank/DDBJ databases">
        <authorList>
            <person name="Dridi B."/>
        </authorList>
    </citation>
    <scope>NUCLEOTIDE SEQUENCE [LARGE SCALE GENOMIC DNA]</scope>
    <source>
        <strain evidence="1 2">JB380</strain>
    </source>
</reference>